<evidence type="ECO:0000256" key="16">
    <source>
        <dbReference type="ARBA" id="ARBA00023137"/>
    </source>
</evidence>
<dbReference type="PANTHER" id="PTHR46877">
    <property type="entry name" value="EPH RECEPTOR A5"/>
    <property type="match status" value="1"/>
</dbReference>
<dbReference type="CDD" id="cd00185">
    <property type="entry name" value="TNFRSF"/>
    <property type="match status" value="1"/>
</dbReference>
<evidence type="ECO:0000256" key="22">
    <source>
        <dbReference type="ARBA" id="ARBA00051243"/>
    </source>
</evidence>
<dbReference type="PROSITE" id="PS51550">
    <property type="entry name" value="EPH_LBD"/>
    <property type="match status" value="1"/>
</dbReference>
<reference evidence="30 31" key="1">
    <citation type="submission" date="2017-12" db="EMBL/GenBank/DDBJ databases">
        <title>High-resolution comparative analysis of great ape genomes.</title>
        <authorList>
            <person name="Pollen A."/>
            <person name="Hastie A."/>
            <person name="Hormozdiari F."/>
            <person name="Dougherty M."/>
            <person name="Liu R."/>
            <person name="Chaisson M."/>
            <person name="Hoppe E."/>
            <person name="Hill C."/>
            <person name="Pang A."/>
            <person name="Hillier L."/>
            <person name="Baker C."/>
            <person name="Armstrong J."/>
            <person name="Shendure J."/>
            <person name="Paten B."/>
            <person name="Wilson R."/>
            <person name="Chao H."/>
            <person name="Schneider V."/>
            <person name="Ventura M."/>
            <person name="Kronenberg Z."/>
            <person name="Murali S."/>
            <person name="Gordon D."/>
            <person name="Cantsilieris S."/>
            <person name="Munson K."/>
            <person name="Nelson B."/>
            <person name="Raja A."/>
            <person name="Underwood J."/>
            <person name="Diekhans M."/>
            <person name="Fiddes I."/>
            <person name="Haussler D."/>
            <person name="Eichler E."/>
        </authorList>
    </citation>
    <scope>NUCLEOTIDE SEQUENCE [LARGE SCALE GENOMIC DNA]</scope>
    <source>
        <strain evidence="30">Yerkes chimp pedigree #C0471</strain>
    </source>
</reference>
<dbReference type="EMBL" id="NBAG03000267">
    <property type="protein sequence ID" value="PNI54828.1"/>
    <property type="molecule type" value="Genomic_DNA"/>
</dbReference>
<dbReference type="Pfam" id="PF25599">
    <property type="entry name" value="Ephrin_CRD"/>
    <property type="match status" value="1"/>
</dbReference>
<evidence type="ECO:0000256" key="20">
    <source>
        <dbReference type="ARBA" id="ARBA00038546"/>
    </source>
</evidence>
<dbReference type="SMART" id="SM00615">
    <property type="entry name" value="EPH_lbd"/>
    <property type="match status" value="1"/>
</dbReference>
<dbReference type="InterPro" id="IPR001090">
    <property type="entry name" value="Ephrin_rcpt_lig-bd_dom"/>
</dbReference>
<dbReference type="Pfam" id="PF01404">
    <property type="entry name" value="Ephrin_lbd"/>
    <property type="match status" value="1"/>
</dbReference>
<feature type="domain" description="Protein kinase" evidence="26">
    <location>
        <begin position="634"/>
        <end position="1060"/>
    </location>
</feature>
<dbReference type="Pfam" id="PF07714">
    <property type="entry name" value="PK_Tyr_Ser-Thr"/>
    <property type="match status" value="1"/>
</dbReference>
<evidence type="ECO:0000256" key="12">
    <source>
        <dbReference type="ARBA" id="ARBA00022840"/>
    </source>
</evidence>
<evidence type="ECO:0000256" key="10">
    <source>
        <dbReference type="ARBA" id="ARBA00022741"/>
    </source>
</evidence>
<dbReference type="GO" id="GO:0005886">
    <property type="term" value="C:plasma membrane"/>
    <property type="evidence" value="ECO:0007669"/>
    <property type="project" value="UniProtKB-SubCell"/>
</dbReference>
<dbReference type="InterPro" id="IPR036116">
    <property type="entry name" value="FN3_sf"/>
</dbReference>
<keyword evidence="5" id="KW-0597">Phosphoprotein</keyword>
<keyword evidence="16" id="KW-0829">Tyrosine-protein kinase</keyword>
<evidence type="ECO:0000313" key="31">
    <source>
        <dbReference type="Proteomes" id="UP000236370"/>
    </source>
</evidence>
<comment type="subunit">
    <text evidence="20">Heterotetramer upon binding of the ligand. The heterotetramer is composed of an ephrin dimer and a receptor dimer. Oligomerization is probably required to induce biological responses.</text>
</comment>
<dbReference type="InterPro" id="IPR008979">
    <property type="entry name" value="Galactose-bd-like_sf"/>
</dbReference>
<dbReference type="Proteomes" id="UP000236370">
    <property type="component" value="Unassembled WGS sequence"/>
</dbReference>
<keyword evidence="13" id="KW-0524">Neurogenesis</keyword>
<dbReference type="InterPro" id="IPR000719">
    <property type="entry name" value="Prot_kinase_dom"/>
</dbReference>
<evidence type="ECO:0000256" key="19">
    <source>
        <dbReference type="ARBA" id="ARBA00023180"/>
    </source>
</evidence>
<feature type="region of interest" description="Disordered" evidence="24">
    <location>
        <begin position="988"/>
        <end position="1026"/>
    </location>
</feature>
<dbReference type="PROSITE" id="PS50105">
    <property type="entry name" value="SAM_DOMAIN"/>
    <property type="match status" value="1"/>
</dbReference>
<evidence type="ECO:0000256" key="17">
    <source>
        <dbReference type="ARBA" id="ARBA00023157"/>
    </source>
</evidence>
<evidence type="ECO:0000256" key="1">
    <source>
        <dbReference type="ARBA" id="ARBA00004251"/>
    </source>
</evidence>
<dbReference type="Gene3D" id="2.60.40.1770">
    <property type="entry name" value="ephrin a2 ectodomain"/>
    <property type="match status" value="1"/>
</dbReference>
<dbReference type="PROSITE" id="PS00107">
    <property type="entry name" value="PROTEIN_KINASE_ATP"/>
    <property type="match status" value="1"/>
</dbReference>
<dbReference type="Pfam" id="PF14575">
    <property type="entry name" value="EphA2_TM"/>
    <property type="match status" value="1"/>
</dbReference>
<dbReference type="Pfam" id="PF00536">
    <property type="entry name" value="SAM_1"/>
    <property type="match status" value="1"/>
</dbReference>
<evidence type="ECO:0000256" key="4">
    <source>
        <dbReference type="ARBA" id="ARBA00022475"/>
    </source>
</evidence>
<dbReference type="PROSITE" id="PS50853">
    <property type="entry name" value="FN3"/>
    <property type="match status" value="2"/>
</dbReference>
<keyword evidence="18" id="KW-0675">Receptor</keyword>
<keyword evidence="4" id="KW-1003">Cell membrane</keyword>
<feature type="domain" description="Eph LBD" evidence="29">
    <location>
        <begin position="40"/>
        <end position="218"/>
    </location>
</feature>
<dbReference type="SMART" id="SM00060">
    <property type="entry name" value="FN3"/>
    <property type="match status" value="2"/>
</dbReference>
<dbReference type="AlphaFoldDB" id="A0A2J8M5N4"/>
<feature type="domain" description="SAM" evidence="27">
    <location>
        <begin position="804"/>
        <end position="842"/>
    </location>
</feature>
<evidence type="ECO:0000313" key="30">
    <source>
        <dbReference type="EMBL" id="PNI54828.1"/>
    </source>
</evidence>
<evidence type="ECO:0000256" key="25">
    <source>
        <dbReference type="SAM" id="SignalP"/>
    </source>
</evidence>
<dbReference type="Gene3D" id="2.10.50.10">
    <property type="entry name" value="Tumor Necrosis Factor Receptor, subunit A, domain 2"/>
    <property type="match status" value="1"/>
</dbReference>
<dbReference type="Gene3D" id="3.30.200.20">
    <property type="entry name" value="Phosphorylase Kinase, domain 1"/>
    <property type="match status" value="1"/>
</dbReference>
<feature type="chain" id="PRO_5014476482" description="Ephrin type-B receptor 3" evidence="25">
    <location>
        <begin position="39"/>
        <end position="1060"/>
    </location>
</feature>
<dbReference type="InterPro" id="IPR001245">
    <property type="entry name" value="Ser-Thr/Tyr_kinase_cat_dom"/>
</dbReference>
<dbReference type="SUPFAM" id="SSF49785">
    <property type="entry name" value="Galactose-binding domain-like"/>
    <property type="match status" value="1"/>
</dbReference>
<dbReference type="InterPro" id="IPR017441">
    <property type="entry name" value="Protein_kinase_ATP_BS"/>
</dbReference>
<comment type="catalytic activity">
    <reaction evidence="22">
        <text>L-tyrosyl-[protein] + ATP = O-phospho-L-tyrosyl-[protein] + ADP + H(+)</text>
        <dbReference type="Rhea" id="RHEA:10596"/>
        <dbReference type="Rhea" id="RHEA-COMP:10136"/>
        <dbReference type="Rhea" id="RHEA-COMP:20101"/>
        <dbReference type="ChEBI" id="CHEBI:15378"/>
        <dbReference type="ChEBI" id="CHEBI:30616"/>
        <dbReference type="ChEBI" id="CHEBI:46858"/>
        <dbReference type="ChEBI" id="CHEBI:61978"/>
        <dbReference type="ChEBI" id="CHEBI:456216"/>
        <dbReference type="EC" id="2.7.10.1"/>
    </reaction>
</comment>
<evidence type="ECO:0000256" key="23">
    <source>
        <dbReference type="PROSITE-ProRule" id="PRU10141"/>
    </source>
</evidence>
<dbReference type="Pfam" id="PF00041">
    <property type="entry name" value="fn3"/>
    <property type="match status" value="2"/>
</dbReference>
<evidence type="ECO:0000256" key="15">
    <source>
        <dbReference type="ARBA" id="ARBA00023136"/>
    </source>
</evidence>
<dbReference type="PROSITE" id="PS00790">
    <property type="entry name" value="RECEPTOR_TYR_KIN_V_1"/>
    <property type="match status" value="1"/>
</dbReference>
<evidence type="ECO:0000256" key="3">
    <source>
        <dbReference type="ARBA" id="ARBA00022473"/>
    </source>
</evidence>
<organism evidence="30 31">
    <name type="scientific">Pan troglodytes</name>
    <name type="common">Chimpanzee</name>
    <dbReference type="NCBI Taxonomy" id="9598"/>
    <lineage>
        <taxon>Eukaryota</taxon>
        <taxon>Metazoa</taxon>
        <taxon>Chordata</taxon>
        <taxon>Craniata</taxon>
        <taxon>Vertebrata</taxon>
        <taxon>Euteleostomi</taxon>
        <taxon>Mammalia</taxon>
        <taxon>Eutheria</taxon>
        <taxon>Euarchontoglires</taxon>
        <taxon>Primates</taxon>
        <taxon>Haplorrhini</taxon>
        <taxon>Catarrhini</taxon>
        <taxon>Hominidae</taxon>
        <taxon>Pan</taxon>
    </lineage>
</organism>
<comment type="subcellular location">
    <subcellularLocation>
        <location evidence="1">Cell membrane</location>
        <topology evidence="1">Single-pass type I membrane protein</topology>
    </subcellularLocation>
</comment>
<evidence type="ECO:0000256" key="14">
    <source>
        <dbReference type="ARBA" id="ARBA00022989"/>
    </source>
</evidence>
<gene>
    <name evidence="30" type="ORF">CK820_G0023386</name>
</gene>
<dbReference type="FunFam" id="2.60.40.1770:FF:000001">
    <property type="entry name" value="Ephrin type-A receptor 5"/>
    <property type="match status" value="1"/>
</dbReference>
<dbReference type="PROSITE" id="PS00791">
    <property type="entry name" value="RECEPTOR_TYR_KIN_V_2"/>
    <property type="match status" value="1"/>
</dbReference>
<proteinExistence type="predicted"/>
<dbReference type="SMART" id="SM01411">
    <property type="entry name" value="Ephrin_rec_like"/>
    <property type="match status" value="1"/>
</dbReference>
<dbReference type="InterPro" id="IPR001660">
    <property type="entry name" value="SAM"/>
</dbReference>
<dbReference type="GO" id="GO:0005003">
    <property type="term" value="F:ephrin receptor activity"/>
    <property type="evidence" value="ECO:0007669"/>
    <property type="project" value="InterPro"/>
</dbReference>
<dbReference type="InterPro" id="IPR013761">
    <property type="entry name" value="SAM/pointed_sf"/>
</dbReference>
<dbReference type="EC" id="2.7.10.1" evidence="2"/>
<keyword evidence="12 23" id="KW-0067">ATP-binding</keyword>
<dbReference type="Gene3D" id="1.10.150.50">
    <property type="entry name" value="Transcription Factor, Ets-1"/>
    <property type="match status" value="1"/>
</dbReference>
<dbReference type="Gene3D" id="2.60.40.10">
    <property type="entry name" value="Immunoglobulins"/>
    <property type="match status" value="2"/>
</dbReference>
<dbReference type="FunFam" id="2.60.120.260:FF:000004">
    <property type="entry name" value="Ephrin type-B receptor 2"/>
    <property type="match status" value="1"/>
</dbReference>
<feature type="domain" description="Fibronectin type-III" evidence="28">
    <location>
        <begin position="453"/>
        <end position="546"/>
    </location>
</feature>
<keyword evidence="3" id="KW-0217">Developmental protein</keyword>
<dbReference type="CDD" id="cd00063">
    <property type="entry name" value="FN3"/>
    <property type="match status" value="2"/>
</dbReference>
<keyword evidence="14" id="KW-1133">Transmembrane helix</keyword>
<dbReference type="Gene3D" id="2.60.120.260">
    <property type="entry name" value="Galactose-binding domain-like"/>
    <property type="match status" value="1"/>
</dbReference>
<dbReference type="InterPro" id="IPR011641">
    <property type="entry name" value="Tyr-kin_ephrin_A/B_rcpt-like"/>
</dbReference>
<feature type="domain" description="Fibronectin type-III" evidence="28">
    <location>
        <begin position="340"/>
        <end position="452"/>
    </location>
</feature>
<accession>A0A2J8M5N4</accession>
<keyword evidence="17" id="KW-1015">Disulfide bond</keyword>
<feature type="signal peptide" evidence="25">
    <location>
        <begin position="1"/>
        <end position="38"/>
    </location>
</feature>
<dbReference type="GO" id="GO:0007399">
    <property type="term" value="P:nervous system development"/>
    <property type="evidence" value="ECO:0007669"/>
    <property type="project" value="UniProtKB-KW"/>
</dbReference>
<evidence type="ECO:0000256" key="18">
    <source>
        <dbReference type="ARBA" id="ARBA00023170"/>
    </source>
</evidence>
<keyword evidence="9" id="KW-0677">Repeat</keyword>
<dbReference type="InterPro" id="IPR003961">
    <property type="entry name" value="FN3_dom"/>
</dbReference>
<keyword evidence="10 23" id="KW-0547">Nucleotide-binding</keyword>
<feature type="binding site" evidence="23">
    <location>
        <position position="666"/>
    </location>
    <ligand>
        <name>ATP</name>
        <dbReference type="ChEBI" id="CHEBI:30616"/>
    </ligand>
</feature>
<evidence type="ECO:0000256" key="21">
    <source>
        <dbReference type="ARBA" id="ARBA00040789"/>
    </source>
</evidence>
<comment type="caution">
    <text evidence="30">The sequence shown here is derived from an EMBL/GenBank/DDBJ whole genome shotgun (WGS) entry which is preliminary data.</text>
</comment>
<keyword evidence="11" id="KW-0418">Kinase</keyword>
<dbReference type="FunFam" id="2.10.50.10:FF:000001">
    <property type="entry name" value="Ephrin type-A receptor 5"/>
    <property type="match status" value="1"/>
</dbReference>
<dbReference type="PROSITE" id="PS50011">
    <property type="entry name" value="PROTEIN_KINASE_DOM"/>
    <property type="match status" value="1"/>
</dbReference>
<evidence type="ECO:0000256" key="5">
    <source>
        <dbReference type="ARBA" id="ARBA00022553"/>
    </source>
</evidence>
<name>A0A2J8M5N4_PANTR</name>
<keyword evidence="19" id="KW-0325">Glycoprotein</keyword>
<evidence type="ECO:0000256" key="24">
    <source>
        <dbReference type="SAM" id="MobiDB-lite"/>
    </source>
</evidence>
<evidence type="ECO:0000259" key="27">
    <source>
        <dbReference type="PROSITE" id="PS50105"/>
    </source>
</evidence>
<evidence type="ECO:0000259" key="28">
    <source>
        <dbReference type="PROSITE" id="PS50853"/>
    </source>
</evidence>
<keyword evidence="15" id="KW-0472">Membrane</keyword>
<sequence length="1060" mass="116061">MARARPPPPPPPPPPPGLLPLLSPLLLLPLLLPAGCRALEETLMDTKWVTSELAWTSHPESGWEEVSGYDEAMNPIRTYQVCNVRESSQNNWLRTGFIWRRDVQRVYVELKFTVRDCNSIPNIPGSCKETFNLFYYEADSDVASASSPFWMENPYVKVDTIAPDESFSRLDAGRVNTKVRSFGPLSKAGFYLAFQDQGACMSLISVRAFYKKCASTTAGFALFPETLTGAEPTSLVIAPGTCIPNAVEVSVPLKLYCNGDGEWMVPVGACTCATGHEPAAKESQCRPCPPGSYKAKQGEGPCLPCPPNSRTTSPAASICTCHNNFYRADSDSADSACTTVPSPPRGVISNVNETSLILEWSEPRDLGGRDDLLYNVICKKCHGAGGASACSRCDDNVEFVPRQLGLTERRVHISHLLAHTRYTFEVQAVNGVSGKSPLPPRYAAVNITTNQAAPSEVPTLRLHSSSGSSLTLSWAPPERPNGVILDYEMKYFEKSEGIASTVTSQMNSVQLDGLRPDARYVVQVRARTVAGYGQYSRPAEFETTSERGSGAQQLQEQLPLIVGSTTAGLVFVVAVVVIAIVCLRKQRHGSDSEYTEKLQQYITPGMKVYIDPFTYEDPNEAVREFAKEIDVSCVKIEEVIGAGEFGEVCRGRLKQPGRREVFVAIKTLKVGYTERQRRDFLSEASIMGQFDHPNIIRLEGVVTKSRPVMILTEFMENCALDSFLRVINAVEQDYRLPPPMDCPTALHQLMLDCWVRDRNLRPKFSQIVNTLDKLIRNAASLKVIASAQSGMSQPLLDRTVPDYTTFTTVGDWLDAIKMGRYKESFVSAGFASFDLVAQMTAEPAPYWGHPGWPPEEDPEQYPGHAAADEPDAACAGLTPAPTGTLRTVQGCQAAGWTFGLLDFWMPGLRLWPRSWKFGKGPSWDFSRPVFPPQEVRPKPLHIEDGLGEGVMTPPQAPQGPDLPALQQGIPTTSHLSVLQCWRSWQGQAGVSRGSTGPSPGRGLAPQVGGEQSLPQELEEGTPGMGKCDTTILKPACTSSLHRDLFWGLRALSPPPPLVLS</sequence>
<dbReference type="InterPro" id="IPR013783">
    <property type="entry name" value="Ig-like_fold"/>
</dbReference>
<evidence type="ECO:0000256" key="2">
    <source>
        <dbReference type="ARBA" id="ARBA00011902"/>
    </source>
</evidence>
<dbReference type="PRINTS" id="PR00014">
    <property type="entry name" value="FNTYPEIII"/>
</dbReference>
<feature type="region of interest" description="Disordered" evidence="24">
    <location>
        <begin position="946"/>
        <end position="968"/>
    </location>
</feature>
<dbReference type="GO" id="GO:0005524">
    <property type="term" value="F:ATP binding"/>
    <property type="evidence" value="ECO:0007669"/>
    <property type="project" value="UniProtKB-UniRule"/>
</dbReference>
<keyword evidence="7" id="KW-0812">Transmembrane</keyword>
<evidence type="ECO:0000256" key="11">
    <source>
        <dbReference type="ARBA" id="ARBA00022777"/>
    </source>
</evidence>
<dbReference type="CDD" id="cd10478">
    <property type="entry name" value="EphR_LBD_B3"/>
    <property type="match status" value="1"/>
</dbReference>
<protein>
    <recommendedName>
        <fullName evidence="21">Ephrin type-B receptor 3</fullName>
        <ecNumber evidence="2">2.7.10.1</ecNumber>
    </recommendedName>
</protein>
<dbReference type="InterPro" id="IPR001426">
    <property type="entry name" value="Tyr_kinase_rcpt_V_CS"/>
</dbReference>
<dbReference type="SUPFAM" id="SSF49265">
    <property type="entry name" value="Fibronectin type III"/>
    <property type="match status" value="1"/>
</dbReference>
<dbReference type="InterPro" id="IPR034245">
    <property type="entry name" value="EphB3_rcpt_lig-bd"/>
</dbReference>
<dbReference type="Pfam" id="PF07699">
    <property type="entry name" value="Ephrin_rec_like"/>
    <property type="match status" value="1"/>
</dbReference>
<evidence type="ECO:0000256" key="8">
    <source>
        <dbReference type="ARBA" id="ARBA00022729"/>
    </source>
</evidence>
<dbReference type="FunFam" id="3.30.200.20:FF:000001">
    <property type="entry name" value="Ephrin type-A receptor 5"/>
    <property type="match status" value="1"/>
</dbReference>
<evidence type="ECO:0000256" key="6">
    <source>
        <dbReference type="ARBA" id="ARBA00022679"/>
    </source>
</evidence>
<evidence type="ECO:0000256" key="9">
    <source>
        <dbReference type="ARBA" id="ARBA00022737"/>
    </source>
</evidence>
<dbReference type="Gene3D" id="1.10.510.10">
    <property type="entry name" value="Transferase(Phosphotransferase) domain 1"/>
    <property type="match status" value="1"/>
</dbReference>
<dbReference type="PANTHER" id="PTHR46877:SF6">
    <property type="entry name" value="EPHRIN TYPE-B RECEPTOR 3"/>
    <property type="match status" value="1"/>
</dbReference>
<keyword evidence="8 25" id="KW-0732">Signal</keyword>
<feature type="compositionally biased region" description="Low complexity" evidence="24">
    <location>
        <begin position="989"/>
        <end position="1002"/>
    </location>
</feature>
<dbReference type="InterPro" id="IPR027936">
    <property type="entry name" value="Eph_TM"/>
</dbReference>
<evidence type="ECO:0000259" key="26">
    <source>
        <dbReference type="PROSITE" id="PS50011"/>
    </source>
</evidence>
<dbReference type="SUPFAM" id="SSF47769">
    <property type="entry name" value="SAM/Pointed domain"/>
    <property type="match status" value="1"/>
</dbReference>
<keyword evidence="6" id="KW-0808">Transferase</keyword>
<dbReference type="SUPFAM" id="SSF56112">
    <property type="entry name" value="Protein kinase-like (PK-like)"/>
    <property type="match status" value="2"/>
</dbReference>
<evidence type="ECO:0000256" key="13">
    <source>
        <dbReference type="ARBA" id="ARBA00022902"/>
    </source>
</evidence>
<dbReference type="FunFam" id="2.60.40.10:FF:000520">
    <property type="entry name" value="ephrin type-B receptor 3"/>
    <property type="match status" value="1"/>
</dbReference>
<dbReference type="InterPro" id="IPR011009">
    <property type="entry name" value="Kinase-like_dom_sf"/>
</dbReference>
<dbReference type="InterPro" id="IPR050449">
    <property type="entry name" value="Ephrin_rcpt_TKs"/>
</dbReference>
<evidence type="ECO:0000259" key="29">
    <source>
        <dbReference type="PROSITE" id="PS51550"/>
    </source>
</evidence>
<dbReference type="FunFam" id="2.60.40.10:FF:000041">
    <property type="entry name" value="ephrin type-A receptor 3"/>
    <property type="match status" value="1"/>
</dbReference>
<evidence type="ECO:0000256" key="7">
    <source>
        <dbReference type="ARBA" id="ARBA00022692"/>
    </source>
</evidence>